<evidence type="ECO:0000313" key="1">
    <source>
        <dbReference type="EMBL" id="MBX45558.1"/>
    </source>
</evidence>
<name>A0A2P2NSR8_RHIMU</name>
<protein>
    <submittedName>
        <fullName evidence="1">Uncharacterized protein</fullName>
    </submittedName>
</protein>
<organism evidence="1">
    <name type="scientific">Rhizophora mucronata</name>
    <name type="common">Asiatic mangrove</name>
    <dbReference type="NCBI Taxonomy" id="61149"/>
    <lineage>
        <taxon>Eukaryota</taxon>
        <taxon>Viridiplantae</taxon>
        <taxon>Streptophyta</taxon>
        <taxon>Embryophyta</taxon>
        <taxon>Tracheophyta</taxon>
        <taxon>Spermatophyta</taxon>
        <taxon>Magnoliopsida</taxon>
        <taxon>eudicotyledons</taxon>
        <taxon>Gunneridae</taxon>
        <taxon>Pentapetalae</taxon>
        <taxon>rosids</taxon>
        <taxon>fabids</taxon>
        <taxon>Malpighiales</taxon>
        <taxon>Rhizophoraceae</taxon>
        <taxon>Rhizophora</taxon>
    </lineage>
</organism>
<sequence length="29" mass="3241">MLTQSSFTFSKHASGHNWKLNVSFVSLSV</sequence>
<accession>A0A2P2NSR8</accession>
<proteinExistence type="predicted"/>
<reference evidence="1" key="1">
    <citation type="submission" date="2018-02" db="EMBL/GenBank/DDBJ databases">
        <title>Rhizophora mucronata_Transcriptome.</title>
        <authorList>
            <person name="Meera S.P."/>
            <person name="Sreeshan A."/>
            <person name="Augustine A."/>
        </authorList>
    </citation>
    <scope>NUCLEOTIDE SEQUENCE</scope>
    <source>
        <tissue evidence="1">Leaf</tissue>
    </source>
</reference>
<dbReference type="AlphaFoldDB" id="A0A2P2NSR8"/>
<dbReference type="EMBL" id="GGEC01065074">
    <property type="protein sequence ID" value="MBX45558.1"/>
    <property type="molecule type" value="Transcribed_RNA"/>
</dbReference>